<dbReference type="SUPFAM" id="SSF53474">
    <property type="entry name" value="alpha/beta-Hydrolases"/>
    <property type="match status" value="1"/>
</dbReference>
<accession>A0ABQ3EW59</accession>
<comment type="caution">
    <text evidence="2">The sequence shown here is derived from an EMBL/GenBank/DDBJ whole genome shotgun (WGS) entry which is preliminary data.</text>
</comment>
<dbReference type="EMBL" id="BMVP01000008">
    <property type="protein sequence ID" value="GHB67890.1"/>
    <property type="molecule type" value="Genomic_DNA"/>
</dbReference>
<evidence type="ECO:0000313" key="2">
    <source>
        <dbReference type="EMBL" id="GHB67890.1"/>
    </source>
</evidence>
<sequence>MPQPPRNMPAPADRALIPLSTGAAHHRAKAAVLLLHGGRVNALGPPSRLNLPALRMRPFASAVMRATVHDEVLVARVRYQHRGWNGHHAHPVADARRALDQLRTITGPVPIVLIGHSLGGRAALRLAADPEVGGVIALAPWCPPGEPTAHLRDRTVIALHDEADTVTSAADTWAYVTRAHADGARVAGIRMPGGRHSMIGSARLWHRITAETAAALLGLASFPDVSTPSRTWNGQPHRP</sequence>
<dbReference type="Proteomes" id="UP000642673">
    <property type="component" value="Unassembled WGS sequence"/>
</dbReference>
<gene>
    <name evidence="2" type="ORF">GCM10010347_42510</name>
</gene>
<proteinExistence type="predicted"/>
<keyword evidence="3" id="KW-1185">Reference proteome</keyword>
<evidence type="ECO:0000313" key="3">
    <source>
        <dbReference type="Proteomes" id="UP000642673"/>
    </source>
</evidence>
<protein>
    <recommendedName>
        <fullName evidence="1">AB hydrolase-1 domain-containing protein</fullName>
    </recommendedName>
</protein>
<name>A0ABQ3EW59_9ACTN</name>
<dbReference type="Gene3D" id="3.40.50.1820">
    <property type="entry name" value="alpha/beta hydrolase"/>
    <property type="match status" value="1"/>
</dbReference>
<organism evidence="2 3">
    <name type="scientific">Streptomyces cirratus</name>
    <dbReference type="NCBI Taxonomy" id="68187"/>
    <lineage>
        <taxon>Bacteria</taxon>
        <taxon>Bacillati</taxon>
        <taxon>Actinomycetota</taxon>
        <taxon>Actinomycetes</taxon>
        <taxon>Kitasatosporales</taxon>
        <taxon>Streptomycetaceae</taxon>
        <taxon>Streptomyces</taxon>
    </lineage>
</organism>
<reference evidence="3" key="1">
    <citation type="journal article" date="2019" name="Int. J. Syst. Evol. Microbiol.">
        <title>The Global Catalogue of Microorganisms (GCM) 10K type strain sequencing project: providing services to taxonomists for standard genome sequencing and annotation.</title>
        <authorList>
            <consortium name="The Broad Institute Genomics Platform"/>
            <consortium name="The Broad Institute Genome Sequencing Center for Infectious Disease"/>
            <person name="Wu L."/>
            <person name="Ma J."/>
        </authorList>
    </citation>
    <scope>NUCLEOTIDE SEQUENCE [LARGE SCALE GENOMIC DNA]</scope>
    <source>
        <strain evidence="3">JCM 4738</strain>
    </source>
</reference>
<dbReference type="InterPro" id="IPR000073">
    <property type="entry name" value="AB_hydrolase_1"/>
</dbReference>
<dbReference type="InterPro" id="IPR029058">
    <property type="entry name" value="AB_hydrolase_fold"/>
</dbReference>
<dbReference type="Pfam" id="PF00561">
    <property type="entry name" value="Abhydrolase_1"/>
    <property type="match status" value="1"/>
</dbReference>
<feature type="domain" description="AB hydrolase-1" evidence="1">
    <location>
        <begin position="91"/>
        <end position="169"/>
    </location>
</feature>
<evidence type="ECO:0000259" key="1">
    <source>
        <dbReference type="Pfam" id="PF00561"/>
    </source>
</evidence>